<dbReference type="KEGG" id="tpx:Turpa_1611"/>
<dbReference type="Proteomes" id="UP000006048">
    <property type="component" value="Chromosome"/>
</dbReference>
<evidence type="ECO:0008006" key="4">
    <source>
        <dbReference type="Google" id="ProtNLM"/>
    </source>
</evidence>
<accession>I4B4Q2</accession>
<dbReference type="HOGENOM" id="CLU_235612_0_0_12"/>
<gene>
    <name evidence="2" type="ordered locus">Turpa_1611</name>
</gene>
<feature type="chain" id="PRO_5003685891" description="Lipoprotein" evidence="1">
    <location>
        <begin position="22"/>
        <end position="1910"/>
    </location>
</feature>
<evidence type="ECO:0000313" key="3">
    <source>
        <dbReference type="Proteomes" id="UP000006048"/>
    </source>
</evidence>
<name>I4B4Q2_TURPD</name>
<reference evidence="2 3" key="1">
    <citation type="submission" date="2012-06" db="EMBL/GenBank/DDBJ databases">
        <title>The complete chromosome of genome of Turneriella parva DSM 21527.</title>
        <authorList>
            <consortium name="US DOE Joint Genome Institute (JGI-PGF)"/>
            <person name="Lucas S."/>
            <person name="Han J."/>
            <person name="Lapidus A."/>
            <person name="Bruce D."/>
            <person name="Goodwin L."/>
            <person name="Pitluck S."/>
            <person name="Peters L."/>
            <person name="Kyrpides N."/>
            <person name="Mavromatis K."/>
            <person name="Ivanova N."/>
            <person name="Mikhailova N."/>
            <person name="Chertkov O."/>
            <person name="Detter J.C."/>
            <person name="Tapia R."/>
            <person name="Han C."/>
            <person name="Land M."/>
            <person name="Hauser L."/>
            <person name="Markowitz V."/>
            <person name="Cheng J.-F."/>
            <person name="Hugenholtz P."/>
            <person name="Woyke T."/>
            <person name="Wu D."/>
            <person name="Gronow S."/>
            <person name="Wellnitz S."/>
            <person name="Brambilla E."/>
            <person name="Klenk H.-P."/>
            <person name="Eisen J.A."/>
        </authorList>
    </citation>
    <scope>NUCLEOTIDE SEQUENCE [LARGE SCALE GENOMIC DNA]</scope>
    <source>
        <strain evidence="3">ATCC BAA-1111 / DSM 21527 / NCTC 11395 / H</strain>
    </source>
</reference>
<dbReference type="STRING" id="869212.Turpa_1611"/>
<protein>
    <recommendedName>
        <fullName evidence="4">Lipoprotein</fullName>
    </recommendedName>
</protein>
<evidence type="ECO:0000256" key="1">
    <source>
        <dbReference type="SAM" id="SignalP"/>
    </source>
</evidence>
<keyword evidence="3" id="KW-1185">Reference proteome</keyword>
<dbReference type="PATRIC" id="fig|869212.3.peg.1607"/>
<evidence type="ECO:0000313" key="2">
    <source>
        <dbReference type="EMBL" id="AFM12259.1"/>
    </source>
</evidence>
<feature type="signal peptide" evidence="1">
    <location>
        <begin position="1"/>
        <end position="21"/>
    </location>
</feature>
<sequence>MKSAMRWKLLILGTLAAYALACAPKRNITQFAKNKEAEAGQTYTEEQLRAALGSDRYDALVVGIGQDNLNLLTYGIGISNMTMLMNGISTPGKLPALMSDGPNSRKLTSINVLELLNKLDDACQQPGSYVNPSPDPLINPGGGCDTLGKMVNMINGVTVAGMEGIKNIVHGVQDQPLDLNGSAYQNRISRLAFLISLLNENLSVMPTLVNDLSAPRCSNNSYATQGTCNAASGTWEAASGKCVFPQFTMTAACTGAGHSWDSALTGGTFSSVGNTKLIRLVNDSRDMRDLAVIINNTTVLSNITAVMAGLTGNIYCSKPEYVTQATCTGAGGSWTNTLCSNPTHTTRAACTGAGATWTSDGIENMGRMINELDRVCDGNGATNGKACIDAGGTWRTKASKIPVIVNNITNVPNMYTIVNGLSNDGKRPQWPVGGATVPLPIGLGLPAPYAGDAGNVFDGVDSMVATINKLYVTADADSFGTEGMKRMAYLVNNLDTTGVFSNDTNFDDTTGGFNCVTGNFDNRLNWAFSNNGSAAAPFNGRSWASDNNSAQSGTCSIRNDPTAATVQTQTQSAELVANLTTGGNITFYRRTALNTGDVLRFYIDDVQQTCGSCTGTQAWSQLSFAVTSGVHRFRWDVQRRLNSTGQVWIDTVALPGDKGAARTAAQKTFIMLNNLYINSSLTNVADILSNVTVPNSPPGCWTGSTVTCVPTWNNGLDTLIHTVNRVEYPALITDLPRLAETVNQISSLQIMYDILNNMDGQNSTNQLVAMMDFIETPGNLPILINNLSGQAGVRTADILKSLNAAGKSNMLRVLANTPNGAPVLDTARLLNGVANTIRVAEILNSLKLSANVYNTVSSTVTITAANPAVVTWLAGNHGLVQNARVSISTTGKLPDGLFSGRVYYACRTSNNTALLATSFELSTDQTCASRVSTLGGTQSGTHTAMAGDETVFASPNRTGGQKLAEFFNAVNSKGSGSANICNVNDNEDDFCIKNHLVRLVNDIATSASGSTTVADIVSNLRPNAGPGGNTGVMRMVDVLFEMKNQNSGAPYTNPLSNSTAEDFGRLTAFIKDMTGGNAGLNTARMVNEVNLGYMSTRVTWLLQNINRMRYLSRLLSEMTSVDLMLQLLNDSSTNINTIDTLVDTHGNNTYGAGAIGSYAGAIYGTSPSGYGCTTSDCDTNTTDQLGRLIQMINNIYAIGNTLTLINDVEDITYVSYLVINVNRIKYLTDIVNRLTNVNLMVRVINGADACGVYIAGVNDVTDTSATCATASAPAANTWSGVGKCKTNPALTTAAACGVANWEGADKAKLVALINGMGNSELKGNLDEGDLVGAGSNTKAVGEQFVLADTMNKLGYQADLVTPRSLGQQMRVVRVINQVQYCGLKPQYDKRIQNGPACVNASNVIQAGYQFEEACTAAGLFWRAKYNSTNVGNCTANGGTGAVDGTGYGCWVPAATIYNLCGDPSYQKPTTSSPASGIYYNNGDRYDGRNRITALMLGVTNGDAFSVVVGDVQDTSKTINMVNGVRRVRTLSQFVKWLPGTVTAALVNNTQPPAILRSLVYLANNLEENEDDTAKAFASMVHFGIRMVAQPGGRSMTGGPAGNCMEFTGLGPRRLAAVMNLEAGPYLEGLVGNLGWQISIPAMNCGWAKDAAQDTASCSAEDGRTGGMYKAVGRSYVGNPRPTGNQCVRPRELTAGYRYGDWTWGTNQGVRSPNCVRFMPEPSGLPGLSCTKVTDEIIDSGFSTVLGSIGSGISDAGCDGSSGCLDMWAILKGQGTGFVGSMMNDTGSAIGFPPPRVYSDSENSTTGLKGGTTTRCTQGSNDGNNWQCIRVGLNGGDMRPGDTGNGYYWGTYCAAGNSLTVGSISGAAGSTALSQSCVANGGTWKTERNYQGPSCNLDPSILGAATPKLGP</sequence>
<dbReference type="RefSeq" id="WP_014802770.1">
    <property type="nucleotide sequence ID" value="NC_018020.1"/>
</dbReference>
<organism evidence="2 3">
    <name type="scientific">Turneriella parva (strain ATCC BAA-1111 / DSM 21527 / NCTC 11395 / H)</name>
    <name type="common">Leptospira parva</name>
    <dbReference type="NCBI Taxonomy" id="869212"/>
    <lineage>
        <taxon>Bacteria</taxon>
        <taxon>Pseudomonadati</taxon>
        <taxon>Spirochaetota</taxon>
        <taxon>Spirochaetia</taxon>
        <taxon>Leptospirales</taxon>
        <taxon>Leptospiraceae</taxon>
        <taxon>Turneriella</taxon>
    </lineage>
</organism>
<proteinExistence type="predicted"/>
<dbReference type="EMBL" id="CP002959">
    <property type="protein sequence ID" value="AFM12259.1"/>
    <property type="molecule type" value="Genomic_DNA"/>
</dbReference>
<keyword evidence="1" id="KW-0732">Signal</keyword>
<dbReference type="OrthoDB" id="5432800at2"/>